<name>A0A1V8ZY57_SACPI</name>
<accession>A0A1V8ZY57</accession>
<gene>
    <name evidence="1" type="ORF">B1813_18605</name>
</gene>
<evidence type="ECO:0000313" key="2">
    <source>
        <dbReference type="Proteomes" id="UP000192591"/>
    </source>
</evidence>
<dbReference type="STRING" id="1962155.B1813_18605"/>
<dbReference type="AlphaFoldDB" id="A0A1V8ZY57"/>
<dbReference type="EMBL" id="MWIH01000008">
    <property type="protein sequence ID" value="OQO89859.1"/>
    <property type="molecule type" value="Genomic_DNA"/>
</dbReference>
<dbReference type="InterPro" id="IPR045730">
    <property type="entry name" value="DUF6084"/>
</dbReference>
<keyword evidence="2" id="KW-1185">Reference proteome</keyword>
<protein>
    <submittedName>
        <fullName evidence="1">Uncharacterized protein</fullName>
    </submittedName>
</protein>
<dbReference type="OrthoDB" id="115056at2"/>
<dbReference type="Proteomes" id="UP000192591">
    <property type="component" value="Unassembled WGS sequence"/>
</dbReference>
<reference evidence="1 2" key="1">
    <citation type="submission" date="2017-02" db="EMBL/GenBank/DDBJ databases">
        <title>Draft genome of Saccharomonospora sp. 154.</title>
        <authorList>
            <person name="Alonso-Carmona G.S."/>
            <person name="De La Haba R."/>
            <person name="Vera-Gargallo B."/>
            <person name="Sandoval-Trujillo A.H."/>
            <person name="Ramirez-Duran N."/>
            <person name="Ventosa A."/>
        </authorList>
    </citation>
    <scope>NUCLEOTIDE SEQUENCE [LARGE SCALE GENOMIC DNA]</scope>
    <source>
        <strain evidence="1 2">LRS4.154</strain>
    </source>
</reference>
<evidence type="ECO:0000313" key="1">
    <source>
        <dbReference type="EMBL" id="OQO89859.1"/>
    </source>
</evidence>
<dbReference type="Pfam" id="PF19562">
    <property type="entry name" value="DUF6084"/>
    <property type="match status" value="1"/>
</dbReference>
<organism evidence="1 2">
    <name type="scientific">Saccharomonospora piscinae</name>
    <dbReference type="NCBI Taxonomy" id="687388"/>
    <lineage>
        <taxon>Bacteria</taxon>
        <taxon>Bacillati</taxon>
        <taxon>Actinomycetota</taxon>
        <taxon>Actinomycetes</taxon>
        <taxon>Pseudonocardiales</taxon>
        <taxon>Pseudonocardiaceae</taxon>
        <taxon>Saccharomonospora</taxon>
    </lineage>
</organism>
<proteinExistence type="predicted"/>
<comment type="caution">
    <text evidence="1">The sequence shown here is derived from an EMBL/GenBank/DDBJ whole genome shotgun (WGS) entry which is preliminary data.</text>
</comment>
<sequence length="218" mass="24123">MTGTGAGVETPSLTWSVTGVDIAPVDAWPTVRLRLEIGCAAPVRSLTLAVSVRIAAALRDYSPDERARLRGVFGTADQWAHSVGDLVWARPTVQVPAFTGSTVVDVPVPCGQDVELASVSYLSALAEGDVPLRLVFSGTLFHARDGRLAAAQLPWDSETRYRLPAEIWSRVRRTYFGRHRWLRVDDELYERLHDYRVRHSYGSHRDAIESLLRLTGSA</sequence>
<dbReference type="RefSeq" id="WP_024876776.1">
    <property type="nucleotide sequence ID" value="NZ_AZUM01000005.1"/>
</dbReference>